<dbReference type="Pfam" id="PF18027">
    <property type="entry name" value="Pepdidase_M14_N"/>
    <property type="match status" value="1"/>
</dbReference>
<dbReference type="CDD" id="cd06234">
    <property type="entry name" value="M14_PaCCP-like"/>
    <property type="match status" value="1"/>
</dbReference>
<name>A0A7Z6MS39_PSEFL</name>
<protein>
    <recommendedName>
        <fullName evidence="3">Peptidase M14 domain-containing protein</fullName>
    </recommendedName>
</protein>
<dbReference type="SMART" id="SM00631">
    <property type="entry name" value="Zn_pept"/>
    <property type="match status" value="1"/>
</dbReference>
<comment type="cofactor">
    <cofactor evidence="1">
        <name>Zn(2+)</name>
        <dbReference type="ChEBI" id="CHEBI:29105"/>
    </cofactor>
</comment>
<dbReference type="InterPro" id="IPR050821">
    <property type="entry name" value="Cytosolic_carboxypeptidase"/>
</dbReference>
<dbReference type="Proteomes" id="UP000255541">
    <property type="component" value="Unassembled WGS sequence"/>
</dbReference>
<reference evidence="4 5" key="1">
    <citation type="submission" date="2018-07" db="EMBL/GenBank/DDBJ databases">
        <title>Draft Genome Sequence of Pseudomonas fluorescens AHK-1 associated with canker disease of kiwifruit.</title>
        <authorList>
            <person name="Wu Z."/>
        </authorList>
    </citation>
    <scope>NUCLEOTIDE SEQUENCE [LARGE SCALE GENOMIC DNA]</scope>
    <source>
        <strain evidence="4 5">AHK-1</strain>
    </source>
</reference>
<dbReference type="InterPro" id="IPR000834">
    <property type="entry name" value="Peptidase_M14"/>
</dbReference>
<comment type="caution">
    <text evidence="4">The sequence shown here is derived from an EMBL/GenBank/DDBJ whole genome shotgun (WGS) entry which is preliminary data.</text>
</comment>
<dbReference type="RefSeq" id="WP_027606265.1">
    <property type="nucleotide sequence ID" value="NZ_QRBA01000019.1"/>
</dbReference>
<proteinExistence type="inferred from homology"/>
<dbReference type="PANTHER" id="PTHR12756">
    <property type="entry name" value="CYTOSOLIC CARBOXYPEPTIDASE"/>
    <property type="match status" value="1"/>
</dbReference>
<organism evidence="4 5">
    <name type="scientific">Pseudomonas fluorescens</name>
    <dbReference type="NCBI Taxonomy" id="294"/>
    <lineage>
        <taxon>Bacteria</taxon>
        <taxon>Pseudomonadati</taxon>
        <taxon>Pseudomonadota</taxon>
        <taxon>Gammaproteobacteria</taxon>
        <taxon>Pseudomonadales</taxon>
        <taxon>Pseudomonadaceae</taxon>
        <taxon>Pseudomonas</taxon>
    </lineage>
</organism>
<evidence type="ECO:0000259" key="3">
    <source>
        <dbReference type="PROSITE" id="PS52035"/>
    </source>
</evidence>
<dbReference type="EMBL" id="QRBA01000019">
    <property type="protein sequence ID" value="RDS88004.1"/>
    <property type="molecule type" value="Genomic_DNA"/>
</dbReference>
<dbReference type="Gene3D" id="2.60.40.3120">
    <property type="match status" value="1"/>
</dbReference>
<dbReference type="GO" id="GO:0006508">
    <property type="term" value="P:proteolysis"/>
    <property type="evidence" value="ECO:0007669"/>
    <property type="project" value="InterPro"/>
</dbReference>
<sequence length="383" mass="43410">MTVALTSIKISTDFDSGNIQVLDASDAYQLLLAIQPDTRSHHYQWFHFKAEGMHVGHTHNFRLSNAGGSSYKHAWSGYNAVASYDHVNWFRVPTRFDGEILHISLETREKHAWLAYFEPYSRERHDWLIDQALKYAGTQLLATGKSVEGRDIQLLRRGKGGEGRRNVWIIAQQHPGEHMAEWFMEGIIERLQQDGDAEMKKLLAVADLYLVPNMNPDGAFHGHLRTNAMGQDLNRAWQSASQEISPEVLFVQQQMQQYGVDLFLDIHGDEEIPYVFTAACEGNPGYTPRIEALEKRFRSHLSSLTRDFQTTHGYTRDLPGEANMTLACNAVGEQYDCLSLTLEMPFKDNDDAPNPKTGWSGERSKQLAKDVLSSVADIVTVLR</sequence>
<gene>
    <name evidence="4" type="ORF">DL347_27030</name>
</gene>
<dbReference type="GO" id="GO:0008270">
    <property type="term" value="F:zinc ion binding"/>
    <property type="evidence" value="ECO:0007669"/>
    <property type="project" value="InterPro"/>
</dbReference>
<accession>A0A7Z6MS39</accession>
<evidence type="ECO:0000256" key="2">
    <source>
        <dbReference type="PROSITE-ProRule" id="PRU01379"/>
    </source>
</evidence>
<dbReference type="PROSITE" id="PS52035">
    <property type="entry name" value="PEPTIDASE_M14"/>
    <property type="match status" value="1"/>
</dbReference>
<dbReference type="Pfam" id="PF00246">
    <property type="entry name" value="Peptidase_M14"/>
    <property type="match status" value="1"/>
</dbReference>
<feature type="active site" description="Proton donor/acceptor" evidence="2">
    <location>
        <position position="343"/>
    </location>
</feature>
<dbReference type="GO" id="GO:0004181">
    <property type="term" value="F:metallocarboxypeptidase activity"/>
    <property type="evidence" value="ECO:0007669"/>
    <property type="project" value="InterPro"/>
</dbReference>
<evidence type="ECO:0000313" key="5">
    <source>
        <dbReference type="Proteomes" id="UP000255541"/>
    </source>
</evidence>
<evidence type="ECO:0000313" key="4">
    <source>
        <dbReference type="EMBL" id="RDS88004.1"/>
    </source>
</evidence>
<dbReference type="Gene3D" id="3.40.630.10">
    <property type="entry name" value="Zn peptidases"/>
    <property type="match status" value="1"/>
</dbReference>
<feature type="domain" description="Peptidase M14" evidence="3">
    <location>
        <begin position="116"/>
        <end position="379"/>
    </location>
</feature>
<comment type="similarity">
    <text evidence="2">Belongs to the peptidase M14 family.</text>
</comment>
<dbReference type="AlphaFoldDB" id="A0A7Z6MS39"/>
<dbReference type="InterPro" id="IPR040626">
    <property type="entry name" value="Pepdidase_M14_N"/>
</dbReference>
<dbReference type="PANTHER" id="PTHR12756:SF11">
    <property type="entry name" value="CYTOSOLIC CARBOXYPEPTIDASE 1"/>
    <property type="match status" value="1"/>
</dbReference>
<dbReference type="SUPFAM" id="SSF53187">
    <property type="entry name" value="Zn-dependent exopeptidases"/>
    <property type="match status" value="1"/>
</dbReference>
<evidence type="ECO:0000256" key="1">
    <source>
        <dbReference type="ARBA" id="ARBA00001947"/>
    </source>
</evidence>